<dbReference type="SUPFAM" id="SSF102114">
    <property type="entry name" value="Radical SAM enzymes"/>
    <property type="match status" value="1"/>
</dbReference>
<keyword evidence="4 6" id="KW-0408">Iron</keyword>
<dbReference type="InterPro" id="IPR006638">
    <property type="entry name" value="Elp3/MiaA/NifB-like_rSAM"/>
</dbReference>
<dbReference type="CDD" id="cd01335">
    <property type="entry name" value="Radical_SAM"/>
    <property type="match status" value="1"/>
</dbReference>
<keyword evidence="1" id="KW-0004">4Fe-4S</keyword>
<evidence type="ECO:0000256" key="1">
    <source>
        <dbReference type="ARBA" id="ARBA00022485"/>
    </source>
</evidence>
<dbReference type="GO" id="GO:0051539">
    <property type="term" value="F:4 iron, 4 sulfur cluster binding"/>
    <property type="evidence" value="ECO:0007669"/>
    <property type="project" value="UniProtKB-KW"/>
</dbReference>
<comment type="cofactor">
    <cofactor evidence="6">
        <name>[4Fe-4S] cluster</name>
        <dbReference type="ChEBI" id="CHEBI:49883"/>
    </cofactor>
    <text evidence="6">Binds 1 [4Fe-4S] cluster. The cluster is coordinated with 3 cysteines and an exchangeable S-adenosyl-L-methionine.</text>
</comment>
<keyword evidence="9" id="KW-1185">Reference proteome</keyword>
<dbReference type="Pfam" id="PF04055">
    <property type="entry name" value="Radical_SAM"/>
    <property type="match status" value="1"/>
</dbReference>
<evidence type="ECO:0000256" key="4">
    <source>
        <dbReference type="ARBA" id="ARBA00023004"/>
    </source>
</evidence>
<dbReference type="Proteomes" id="UP000280842">
    <property type="component" value="Unassembled WGS sequence"/>
</dbReference>
<dbReference type="NCBIfam" id="TIGR04337">
    <property type="entry name" value="AmmeMemoSam_rS"/>
    <property type="match status" value="1"/>
</dbReference>
<feature type="binding site" evidence="6">
    <location>
        <position position="84"/>
    </location>
    <ligand>
        <name>[4Fe-4S] cluster</name>
        <dbReference type="ChEBI" id="CHEBI:49883"/>
        <note>4Fe-4S-S-AdoMet</note>
    </ligand>
</feature>
<feature type="domain" description="Elp3/MiaA/NifB-like radical SAM core" evidence="7">
    <location>
        <begin position="74"/>
        <end position="280"/>
    </location>
</feature>
<sequence>MKALAWMSEKKENGKVLCKACNQRCVLDKGELGVCGIRKVEEDGNLYLTTYGLAAAYNIDPIEKKPLYHFLPNTPIFSLGTVGCNMRCSFCQNADISQYPQEHNGEVFGANLMPETIVNFCVENNIPSIAYTYNEPVVFFEYAYDIMKLAKENGIRNVFVSSGYETKEALETLAPYLDAMNIDLKAFNDKFYREIVGARLKPVLKTIEHAKELGIWVELTTLIIPGHNDDEKELKEAAKWIASLDKDIPWHLSRFFPAWKMKDVPPTPIETIKKAYELGKEAGLNYVYVGNFDDEDRESTYCPNCGFRVIDRRGHLGQFVINHLEDGKCPKCKTEIAGVWA</sequence>
<evidence type="ECO:0000259" key="7">
    <source>
        <dbReference type="SMART" id="SM00729"/>
    </source>
</evidence>
<dbReference type="OrthoDB" id="9778883at2"/>
<protein>
    <submittedName>
        <fullName evidence="8">Pyruvate formate lyase activating enzyme</fullName>
    </submittedName>
</protein>
<keyword evidence="5 6" id="KW-0411">Iron-sulfur</keyword>
<dbReference type="InterPro" id="IPR058240">
    <property type="entry name" value="rSAM_sf"/>
</dbReference>
<dbReference type="GO" id="GO:0046872">
    <property type="term" value="F:metal ion binding"/>
    <property type="evidence" value="ECO:0007669"/>
    <property type="project" value="UniProtKB-KW"/>
</dbReference>
<feature type="binding site" evidence="6">
    <location>
        <position position="91"/>
    </location>
    <ligand>
        <name>[4Fe-4S] cluster</name>
        <dbReference type="ChEBI" id="CHEBI:49883"/>
        <note>4Fe-4S-S-AdoMet</note>
    </ligand>
</feature>
<comment type="caution">
    <text evidence="8">The sequence shown here is derived from an EMBL/GenBank/DDBJ whole genome shotgun (WGS) entry which is preliminary data.</text>
</comment>
<keyword evidence="8" id="KW-0456">Lyase</keyword>
<proteinExistence type="predicted"/>
<evidence type="ECO:0000256" key="2">
    <source>
        <dbReference type="ARBA" id="ARBA00022691"/>
    </source>
</evidence>
<feature type="binding site" evidence="6">
    <location>
        <position position="88"/>
    </location>
    <ligand>
        <name>[4Fe-4S] cluster</name>
        <dbReference type="ChEBI" id="CHEBI:49883"/>
        <note>4Fe-4S-S-AdoMet</note>
    </ligand>
</feature>
<dbReference type="SFLD" id="SFLDG01101">
    <property type="entry name" value="Uncharacterised_Radical_SAM_Su"/>
    <property type="match status" value="1"/>
</dbReference>
<organism evidence="8 9">
    <name type="scientific">Hydrogenothermus marinus</name>
    <dbReference type="NCBI Taxonomy" id="133270"/>
    <lineage>
        <taxon>Bacteria</taxon>
        <taxon>Pseudomonadati</taxon>
        <taxon>Aquificota</taxon>
        <taxon>Aquificia</taxon>
        <taxon>Aquificales</taxon>
        <taxon>Hydrogenothermaceae</taxon>
        <taxon>Hydrogenothermus</taxon>
    </lineage>
</organism>
<evidence type="ECO:0000256" key="6">
    <source>
        <dbReference type="PIRSR" id="PIRSR004869-50"/>
    </source>
</evidence>
<accession>A0A3M0BI99</accession>
<dbReference type="InterPro" id="IPR034457">
    <property type="entry name" value="Organic_radical-activating"/>
</dbReference>
<dbReference type="EMBL" id="REFO01000012">
    <property type="protein sequence ID" value="RMA96094.1"/>
    <property type="molecule type" value="Genomic_DNA"/>
</dbReference>
<dbReference type="PANTHER" id="PTHR30352">
    <property type="entry name" value="PYRUVATE FORMATE-LYASE-ACTIVATING ENZYME"/>
    <property type="match status" value="1"/>
</dbReference>
<evidence type="ECO:0000256" key="5">
    <source>
        <dbReference type="ARBA" id="ARBA00023014"/>
    </source>
</evidence>
<evidence type="ECO:0000256" key="3">
    <source>
        <dbReference type="ARBA" id="ARBA00022723"/>
    </source>
</evidence>
<gene>
    <name evidence="8" type="ORF">CLV39_1106</name>
</gene>
<dbReference type="InterPro" id="IPR013785">
    <property type="entry name" value="Aldolase_TIM"/>
</dbReference>
<dbReference type="SFLD" id="SFLDS00029">
    <property type="entry name" value="Radical_SAM"/>
    <property type="match status" value="1"/>
</dbReference>
<dbReference type="InterPro" id="IPR027596">
    <property type="entry name" value="AmmeMemoSam_rS"/>
</dbReference>
<reference evidence="8 9" key="1">
    <citation type="submission" date="2018-10" db="EMBL/GenBank/DDBJ databases">
        <title>Genomic Encyclopedia of Archaeal and Bacterial Type Strains, Phase II (KMG-II): from individual species to whole genera.</title>
        <authorList>
            <person name="Goeker M."/>
        </authorList>
    </citation>
    <scope>NUCLEOTIDE SEQUENCE [LARGE SCALE GENOMIC DNA]</scope>
    <source>
        <strain evidence="8 9">VM1</strain>
    </source>
</reference>
<dbReference type="PANTHER" id="PTHR30352:SF5">
    <property type="entry name" value="PYRUVATE FORMATE-LYASE 1-ACTIVATING ENZYME"/>
    <property type="match status" value="1"/>
</dbReference>
<dbReference type="Gene3D" id="3.20.20.70">
    <property type="entry name" value="Aldolase class I"/>
    <property type="match status" value="1"/>
</dbReference>
<dbReference type="PIRSF" id="PIRSF004869">
    <property type="entry name" value="PflX_prd"/>
    <property type="match status" value="1"/>
</dbReference>
<dbReference type="InterPro" id="IPR007197">
    <property type="entry name" value="rSAM"/>
</dbReference>
<evidence type="ECO:0000313" key="9">
    <source>
        <dbReference type="Proteomes" id="UP000280842"/>
    </source>
</evidence>
<dbReference type="InterPro" id="IPR016431">
    <property type="entry name" value="Pyrv-formate_lyase-activ_prd"/>
</dbReference>
<evidence type="ECO:0000313" key="8">
    <source>
        <dbReference type="EMBL" id="RMA96094.1"/>
    </source>
</evidence>
<dbReference type="AlphaFoldDB" id="A0A3M0BI99"/>
<name>A0A3M0BI99_9AQUI</name>
<keyword evidence="3 6" id="KW-0479">Metal-binding</keyword>
<dbReference type="SMART" id="SM00729">
    <property type="entry name" value="Elp3"/>
    <property type="match status" value="1"/>
</dbReference>
<dbReference type="RefSeq" id="WP_121923228.1">
    <property type="nucleotide sequence ID" value="NZ_REFO01000012.1"/>
</dbReference>
<dbReference type="GO" id="GO:0016829">
    <property type="term" value="F:lyase activity"/>
    <property type="evidence" value="ECO:0007669"/>
    <property type="project" value="UniProtKB-KW"/>
</dbReference>
<keyword evidence="8" id="KW-0670">Pyruvate</keyword>
<keyword evidence="2 6" id="KW-0949">S-adenosyl-L-methionine</keyword>